<evidence type="ECO:0000256" key="4">
    <source>
        <dbReference type="ARBA" id="ARBA00004556"/>
    </source>
</evidence>
<dbReference type="Gene3D" id="1.10.287.110">
    <property type="entry name" value="DnaJ domain"/>
    <property type="match status" value="1"/>
</dbReference>
<dbReference type="Pfam" id="PF00226">
    <property type="entry name" value="DnaJ"/>
    <property type="match status" value="1"/>
</dbReference>
<keyword evidence="7" id="KW-0963">Cytoplasm</keyword>
<dbReference type="FunFam" id="2.60.260.20:FF:000003">
    <property type="entry name" value="DnaJ subfamily A member 2"/>
    <property type="match status" value="1"/>
</dbReference>
<evidence type="ECO:0000256" key="12">
    <source>
        <dbReference type="ARBA" id="ARBA00022824"/>
    </source>
</evidence>
<reference evidence="28" key="3">
    <citation type="submission" date="2025-09" db="UniProtKB">
        <authorList>
            <consortium name="Ensembl"/>
        </authorList>
    </citation>
    <scope>IDENTIFICATION</scope>
</reference>
<keyword evidence="10" id="KW-0677">Repeat</keyword>
<dbReference type="GO" id="GO:0005739">
    <property type="term" value="C:mitochondrion"/>
    <property type="evidence" value="ECO:0007669"/>
    <property type="project" value="UniProtKB-SubCell"/>
</dbReference>
<dbReference type="InterPro" id="IPR001623">
    <property type="entry name" value="DnaJ_domain"/>
</dbReference>
<keyword evidence="13 24" id="KW-0862">Zinc</keyword>
<keyword evidence="18" id="KW-0143">Chaperone</keyword>
<dbReference type="GO" id="GO:0051082">
    <property type="term" value="F:unfolded protein binding"/>
    <property type="evidence" value="ECO:0007669"/>
    <property type="project" value="InterPro"/>
</dbReference>
<keyword evidence="19" id="KW-0539">Nucleus</keyword>
<evidence type="ECO:0000256" key="10">
    <source>
        <dbReference type="ARBA" id="ARBA00022737"/>
    </source>
</evidence>
<reference evidence="28" key="1">
    <citation type="submission" date="2021-04" db="EMBL/GenBank/DDBJ databases">
        <authorList>
            <consortium name="Wellcome Sanger Institute Data Sharing"/>
        </authorList>
    </citation>
    <scope>NUCLEOTIDE SEQUENCE [LARGE SCALE GENOMIC DNA]</scope>
</reference>
<evidence type="ECO:0000259" key="27">
    <source>
        <dbReference type="PROSITE" id="PS51188"/>
    </source>
</evidence>
<evidence type="ECO:0000256" key="2">
    <source>
        <dbReference type="ARBA" id="ARBA00004144"/>
    </source>
</evidence>
<dbReference type="AlphaFoldDB" id="A0A665W5R1"/>
<organism evidence="28 29">
    <name type="scientific">Echeneis naucrates</name>
    <name type="common">Live sharksucker</name>
    <dbReference type="NCBI Taxonomy" id="173247"/>
    <lineage>
        <taxon>Eukaryota</taxon>
        <taxon>Metazoa</taxon>
        <taxon>Chordata</taxon>
        <taxon>Craniata</taxon>
        <taxon>Vertebrata</taxon>
        <taxon>Euteleostomi</taxon>
        <taxon>Actinopterygii</taxon>
        <taxon>Neopterygii</taxon>
        <taxon>Teleostei</taxon>
        <taxon>Neoteleostei</taxon>
        <taxon>Acanthomorphata</taxon>
        <taxon>Carangaria</taxon>
        <taxon>Carangiformes</taxon>
        <taxon>Echeneidae</taxon>
        <taxon>Echeneis</taxon>
    </lineage>
</organism>
<keyword evidence="17" id="KW-0472">Membrane</keyword>
<comment type="subunit">
    <text evidence="23">Identified in a complex with HSPA1B and BAX. Interacts with RNF207.</text>
</comment>
<dbReference type="InParanoid" id="A0A665W5R1"/>
<evidence type="ECO:0000256" key="16">
    <source>
        <dbReference type="ARBA" id="ARBA00023128"/>
    </source>
</evidence>
<evidence type="ECO:0000259" key="26">
    <source>
        <dbReference type="PROSITE" id="PS50076"/>
    </source>
</evidence>
<dbReference type="FunFam" id="2.10.230.10:FF:000005">
    <property type="entry name" value="DnaJ homolog subfamily A member 1"/>
    <property type="match status" value="1"/>
</dbReference>
<dbReference type="GO" id="GO:0005634">
    <property type="term" value="C:nucleus"/>
    <property type="evidence" value="ECO:0007669"/>
    <property type="project" value="UniProtKB-SubCell"/>
</dbReference>
<keyword evidence="20" id="KW-0449">Lipoprotein</keyword>
<dbReference type="Gene3D" id="2.10.230.10">
    <property type="entry name" value="Heat shock protein DnaJ, cysteine-rich domain"/>
    <property type="match status" value="1"/>
</dbReference>
<dbReference type="GO" id="GO:0016020">
    <property type="term" value="C:membrane"/>
    <property type="evidence" value="ECO:0007669"/>
    <property type="project" value="UniProtKB-SubCell"/>
</dbReference>
<dbReference type="PROSITE" id="PS00636">
    <property type="entry name" value="DNAJ_1"/>
    <property type="match status" value="1"/>
</dbReference>
<dbReference type="SUPFAM" id="SSF57938">
    <property type="entry name" value="DnaJ/Hsp40 cysteine-rich domain"/>
    <property type="match status" value="1"/>
</dbReference>
<dbReference type="GO" id="GO:0048471">
    <property type="term" value="C:perinuclear region of cytoplasm"/>
    <property type="evidence" value="ECO:0007669"/>
    <property type="project" value="UniProtKB-SubCell"/>
</dbReference>
<dbReference type="Ensembl" id="ENSENLT00000040193.1">
    <property type="protein sequence ID" value="ENSENLP00000039170.1"/>
    <property type="gene ID" value="ENSENLG00000016896.1"/>
</dbReference>
<dbReference type="PROSITE" id="PS50076">
    <property type="entry name" value="DNAJ_2"/>
    <property type="match status" value="1"/>
</dbReference>
<dbReference type="CDD" id="cd10719">
    <property type="entry name" value="DnaJ_zf"/>
    <property type="match status" value="1"/>
</dbReference>
<dbReference type="InterPro" id="IPR044713">
    <property type="entry name" value="DNJA1/2-like"/>
</dbReference>
<evidence type="ECO:0000313" key="28">
    <source>
        <dbReference type="Ensembl" id="ENSENLP00000039170.1"/>
    </source>
</evidence>
<dbReference type="GO" id="GO:0009408">
    <property type="term" value="P:response to heat"/>
    <property type="evidence" value="ECO:0007669"/>
    <property type="project" value="InterPro"/>
</dbReference>
<evidence type="ECO:0000256" key="8">
    <source>
        <dbReference type="ARBA" id="ARBA00022553"/>
    </source>
</evidence>
<dbReference type="InterPro" id="IPR018253">
    <property type="entry name" value="DnaJ_domain_CS"/>
</dbReference>
<keyword evidence="9 24" id="KW-0479">Metal-binding</keyword>
<dbReference type="GO" id="GO:0005524">
    <property type="term" value="F:ATP binding"/>
    <property type="evidence" value="ECO:0007669"/>
    <property type="project" value="InterPro"/>
</dbReference>
<gene>
    <name evidence="28" type="primary">dnaja</name>
</gene>
<evidence type="ECO:0000313" key="29">
    <source>
        <dbReference type="Proteomes" id="UP000472264"/>
    </source>
</evidence>
<evidence type="ECO:0000256" key="9">
    <source>
        <dbReference type="ARBA" id="ARBA00022723"/>
    </source>
</evidence>
<keyword evidence="11 24" id="KW-0863">Zinc-finger</keyword>
<dbReference type="PROSITE" id="PS51188">
    <property type="entry name" value="ZF_CR"/>
    <property type="match status" value="1"/>
</dbReference>
<dbReference type="InterPro" id="IPR002939">
    <property type="entry name" value="DnaJ_C"/>
</dbReference>
<keyword evidence="16" id="KW-0496">Mitochondrion</keyword>
<name>A0A665W5R1_ECHNA</name>
<dbReference type="GO" id="GO:0030544">
    <property type="term" value="F:Hsp70 protein binding"/>
    <property type="evidence" value="ECO:0007669"/>
    <property type="project" value="InterPro"/>
</dbReference>
<sequence length="397" mass="44892">LNMVHETGYYDLLGVKPTASVDEIKKAYRKLALKYHPDKNPNEGERFKLISQAYEVLSDPKKRDLYDQGGEQAIKEGGIGGGASPTDIFNMFFGGGGRMQRERKGKNVIHQLSVTLEEMYNGTTRKLGLQKNVICEKCDGYGGKKGALEKCSNCKGRGVQVKVQQIGPGMIQQIQSMCSDCQGQGEKFNSKDRCKNCNGHKVERKKKILEVHIDKGMKDGQKITFHGEGDQEPGLEPGDVIIVLDQKEHPVFQRQADNLIMKMNIKLVEALCGFQKTVQTLDNRTLIVTSHPGEVIKHTDVKCVQNEGMPIYKDPYEKGLLIVQFQVEFPEKDWLPEHLMFQLERLLPPRDDVMITDDMEEVNLCEVDEHKQQRNYSGEAYEEDEDTPRGGVQCQTQ</sequence>
<evidence type="ECO:0000256" key="22">
    <source>
        <dbReference type="ARBA" id="ARBA00040977"/>
    </source>
</evidence>
<feature type="domain" description="J" evidence="26">
    <location>
        <begin position="8"/>
        <end position="70"/>
    </location>
</feature>
<dbReference type="GO" id="GO:0008270">
    <property type="term" value="F:zinc ion binding"/>
    <property type="evidence" value="ECO:0007669"/>
    <property type="project" value="UniProtKB-KW"/>
</dbReference>
<proteinExistence type="inferred from homology"/>
<dbReference type="CDD" id="cd06257">
    <property type="entry name" value="DnaJ"/>
    <property type="match status" value="1"/>
</dbReference>
<evidence type="ECO:0000256" key="3">
    <source>
        <dbReference type="ARBA" id="ARBA00004173"/>
    </source>
</evidence>
<feature type="domain" description="CR-type" evidence="27">
    <location>
        <begin position="122"/>
        <end position="206"/>
    </location>
</feature>
<dbReference type="InterPro" id="IPR001305">
    <property type="entry name" value="HSP_DnaJ_Cys-rich_dom"/>
</dbReference>
<keyword evidence="29" id="KW-1185">Reference proteome</keyword>
<dbReference type="PRINTS" id="PR00625">
    <property type="entry name" value="JDOMAIN"/>
</dbReference>
<keyword evidence="21" id="KW-0636">Prenylation</keyword>
<evidence type="ECO:0000256" key="19">
    <source>
        <dbReference type="ARBA" id="ARBA00023242"/>
    </source>
</evidence>
<dbReference type="SUPFAM" id="SSF46565">
    <property type="entry name" value="Chaperone J-domain"/>
    <property type="match status" value="1"/>
</dbReference>
<evidence type="ECO:0000256" key="17">
    <source>
        <dbReference type="ARBA" id="ARBA00023136"/>
    </source>
</evidence>
<evidence type="ECO:0000256" key="23">
    <source>
        <dbReference type="ARBA" id="ARBA00046752"/>
    </source>
</evidence>
<keyword evidence="8" id="KW-0597">Phosphoprotein</keyword>
<evidence type="ECO:0000256" key="13">
    <source>
        <dbReference type="ARBA" id="ARBA00022833"/>
    </source>
</evidence>
<evidence type="ECO:0000256" key="6">
    <source>
        <dbReference type="ARBA" id="ARBA00022481"/>
    </source>
</evidence>
<evidence type="ECO:0000256" key="14">
    <source>
        <dbReference type="ARBA" id="ARBA00022848"/>
    </source>
</evidence>
<dbReference type="InterPro" id="IPR036869">
    <property type="entry name" value="J_dom_sf"/>
</dbReference>
<dbReference type="FunFam" id="2.60.260.20:FF:000068">
    <property type="entry name" value="Chaperone protein dnaJ 3"/>
    <property type="match status" value="1"/>
</dbReference>
<evidence type="ECO:0000256" key="7">
    <source>
        <dbReference type="ARBA" id="ARBA00022490"/>
    </source>
</evidence>
<dbReference type="Pfam" id="PF00684">
    <property type="entry name" value="DnaJ_CXXCXGXG"/>
    <property type="match status" value="1"/>
</dbReference>
<dbReference type="Gene3D" id="2.60.260.20">
    <property type="entry name" value="Urease metallochaperone UreE, N-terminal domain"/>
    <property type="match status" value="2"/>
</dbReference>
<evidence type="ECO:0000256" key="11">
    <source>
        <dbReference type="ARBA" id="ARBA00022771"/>
    </source>
</evidence>
<dbReference type="PANTHER" id="PTHR43888">
    <property type="entry name" value="DNAJ-LIKE-2, ISOFORM A-RELATED"/>
    <property type="match status" value="1"/>
</dbReference>
<dbReference type="InterPro" id="IPR008971">
    <property type="entry name" value="HSP40/DnaJ_pept-bd"/>
</dbReference>
<evidence type="ECO:0000256" key="25">
    <source>
        <dbReference type="SAM" id="MobiDB-lite"/>
    </source>
</evidence>
<dbReference type="InterPro" id="IPR036410">
    <property type="entry name" value="HSP_DnaJ_Cys-rich_dom_sf"/>
</dbReference>
<dbReference type="Proteomes" id="UP000472264">
    <property type="component" value="Chromosome 16"/>
</dbReference>
<protein>
    <recommendedName>
        <fullName evidence="22">DnaJ homolog subfamily A member 1</fullName>
    </recommendedName>
</protein>
<dbReference type="OMA" id="FPDVINP"/>
<keyword evidence="15" id="KW-0007">Acetylation</keyword>
<dbReference type="Pfam" id="PF01556">
    <property type="entry name" value="DnaJ_C"/>
    <property type="match status" value="1"/>
</dbReference>
<dbReference type="GO" id="GO:0006457">
    <property type="term" value="P:protein folding"/>
    <property type="evidence" value="ECO:0007669"/>
    <property type="project" value="InterPro"/>
</dbReference>
<dbReference type="InterPro" id="IPR012724">
    <property type="entry name" value="DnaJ"/>
</dbReference>
<evidence type="ECO:0000256" key="21">
    <source>
        <dbReference type="ARBA" id="ARBA00023289"/>
    </source>
</evidence>
<dbReference type="SMART" id="SM00271">
    <property type="entry name" value="DnaJ"/>
    <property type="match status" value="1"/>
</dbReference>
<comment type="subcellular location">
    <subcellularLocation>
        <location evidence="4">Cytoplasm</location>
        <location evidence="4">Perinuclear region</location>
    </subcellularLocation>
    <subcellularLocation>
        <location evidence="5">Membrane</location>
        <topology evidence="5">Lipid-anchor</topology>
    </subcellularLocation>
    <subcellularLocation>
        <location evidence="2">Microsome</location>
    </subcellularLocation>
    <subcellularLocation>
        <location evidence="3">Mitochondrion</location>
    </subcellularLocation>
    <subcellularLocation>
        <location evidence="1">Nucleus</location>
    </subcellularLocation>
</comment>
<evidence type="ECO:0000256" key="1">
    <source>
        <dbReference type="ARBA" id="ARBA00004123"/>
    </source>
</evidence>
<feature type="zinc finger region" description="CR-type" evidence="24">
    <location>
        <begin position="122"/>
        <end position="206"/>
    </location>
</feature>
<dbReference type="CDD" id="cd10747">
    <property type="entry name" value="DnaJ_C"/>
    <property type="match status" value="1"/>
</dbReference>
<evidence type="ECO:0000256" key="24">
    <source>
        <dbReference type="PROSITE-ProRule" id="PRU00546"/>
    </source>
</evidence>
<dbReference type="SUPFAM" id="SSF49493">
    <property type="entry name" value="HSP40/DnaJ peptide-binding domain"/>
    <property type="match status" value="2"/>
</dbReference>
<reference evidence="28" key="2">
    <citation type="submission" date="2025-08" db="UniProtKB">
        <authorList>
            <consortium name="Ensembl"/>
        </authorList>
    </citation>
    <scope>IDENTIFICATION</scope>
</reference>
<dbReference type="FunFam" id="1.10.287.110:FF:000014">
    <property type="entry name" value="dnaJ homolog subfamily A member 1"/>
    <property type="match status" value="1"/>
</dbReference>
<keyword evidence="14" id="KW-0492">Microsome</keyword>
<evidence type="ECO:0000256" key="5">
    <source>
        <dbReference type="ARBA" id="ARBA00004635"/>
    </source>
</evidence>
<accession>A0A665W5R1</accession>
<evidence type="ECO:0000256" key="20">
    <source>
        <dbReference type="ARBA" id="ARBA00023288"/>
    </source>
</evidence>
<keyword evidence="12" id="KW-0256">Endoplasmic reticulum</keyword>
<dbReference type="HAMAP" id="MF_01152">
    <property type="entry name" value="DnaJ"/>
    <property type="match status" value="1"/>
</dbReference>
<evidence type="ECO:0000256" key="18">
    <source>
        <dbReference type="ARBA" id="ARBA00023186"/>
    </source>
</evidence>
<keyword evidence="6" id="KW-0488">Methylation</keyword>
<evidence type="ECO:0000256" key="15">
    <source>
        <dbReference type="ARBA" id="ARBA00022990"/>
    </source>
</evidence>
<feature type="region of interest" description="Disordered" evidence="25">
    <location>
        <begin position="370"/>
        <end position="397"/>
    </location>
</feature>